<keyword evidence="3" id="KW-1185">Reference proteome</keyword>
<gene>
    <name evidence="2" type="ORF">SAMN05421835_12194</name>
</gene>
<accession>A0A1I3ZLG7</accession>
<evidence type="ECO:0000313" key="2">
    <source>
        <dbReference type="EMBL" id="SFK44913.1"/>
    </source>
</evidence>
<dbReference type="AlphaFoldDB" id="A0A1I3ZLG7"/>
<evidence type="ECO:0000313" key="3">
    <source>
        <dbReference type="Proteomes" id="UP000199025"/>
    </source>
</evidence>
<feature type="region of interest" description="Disordered" evidence="1">
    <location>
        <begin position="1"/>
        <end position="199"/>
    </location>
</feature>
<name>A0A1I3ZLG7_9PSEU</name>
<organism evidence="2 3">
    <name type="scientific">Amycolatopsis sacchari</name>
    <dbReference type="NCBI Taxonomy" id="115433"/>
    <lineage>
        <taxon>Bacteria</taxon>
        <taxon>Bacillati</taxon>
        <taxon>Actinomycetota</taxon>
        <taxon>Actinomycetes</taxon>
        <taxon>Pseudonocardiales</taxon>
        <taxon>Pseudonocardiaceae</taxon>
        <taxon>Amycolatopsis</taxon>
    </lineage>
</organism>
<feature type="compositionally biased region" description="Basic residues" evidence="1">
    <location>
        <begin position="152"/>
        <end position="161"/>
    </location>
</feature>
<feature type="compositionally biased region" description="Low complexity" evidence="1">
    <location>
        <begin position="8"/>
        <end position="19"/>
    </location>
</feature>
<reference evidence="2 3" key="1">
    <citation type="submission" date="2016-10" db="EMBL/GenBank/DDBJ databases">
        <authorList>
            <person name="de Groot N.N."/>
        </authorList>
    </citation>
    <scope>NUCLEOTIDE SEQUENCE [LARGE SCALE GENOMIC DNA]</scope>
    <source>
        <strain evidence="2 3">DSM 44468</strain>
    </source>
</reference>
<dbReference type="EMBL" id="FORP01000021">
    <property type="protein sequence ID" value="SFK44913.1"/>
    <property type="molecule type" value="Genomic_DNA"/>
</dbReference>
<feature type="compositionally biased region" description="Basic and acidic residues" evidence="1">
    <location>
        <begin position="261"/>
        <end position="270"/>
    </location>
</feature>
<evidence type="ECO:0000256" key="1">
    <source>
        <dbReference type="SAM" id="MobiDB-lite"/>
    </source>
</evidence>
<feature type="compositionally biased region" description="Basic and acidic residues" evidence="1">
    <location>
        <begin position="20"/>
        <end position="54"/>
    </location>
</feature>
<feature type="compositionally biased region" description="Basic and acidic residues" evidence="1">
    <location>
        <begin position="162"/>
        <end position="177"/>
    </location>
</feature>
<protein>
    <submittedName>
        <fullName evidence="2">Uncharacterized protein</fullName>
    </submittedName>
</protein>
<dbReference type="Proteomes" id="UP000199025">
    <property type="component" value="Unassembled WGS sequence"/>
</dbReference>
<sequence length="270" mass="27630">MGAGSAVGGWRRAGAAASGGERRRAAASGGERRRAAASGGERRRAAASGGERRRAAASGGADRRRVARVGCAGAGDGAGARRLRAEARPGGGGAGARRRAAGPTVVGRRAGSGEGLRRVAGRVPDDGRRARRWRGGGPDRAEACDGGGPGAPRRRPPRARSRSREPQRGGVRSRETRTTSLKTPGNTHAGGSPPRRATRMVASKAGGLPLAGPPVPGEMAFAVSDAMALACPVPGCARQREDPQVALRRSTQVSRGFVRTRRGDAARRTP</sequence>
<dbReference type="STRING" id="115433.SAMN05421835_12194"/>
<feature type="region of interest" description="Disordered" evidence="1">
    <location>
        <begin position="239"/>
        <end position="270"/>
    </location>
</feature>
<proteinExistence type="predicted"/>